<evidence type="ECO:0000313" key="5">
    <source>
        <dbReference type="EMBL" id="RIE03444.1"/>
    </source>
</evidence>
<dbReference type="GO" id="GO:0003700">
    <property type="term" value="F:DNA-binding transcription factor activity"/>
    <property type="evidence" value="ECO:0007669"/>
    <property type="project" value="InterPro"/>
</dbReference>
<accession>A0A398CWP9</accession>
<dbReference type="CDD" id="cd06986">
    <property type="entry name" value="cupin_MmsR-like_N"/>
    <property type="match status" value="1"/>
</dbReference>
<dbReference type="GO" id="GO:0043565">
    <property type="term" value="F:sequence-specific DNA binding"/>
    <property type="evidence" value="ECO:0007669"/>
    <property type="project" value="InterPro"/>
</dbReference>
<organism evidence="5 6">
    <name type="scientific">Cohnella faecalis</name>
    <dbReference type="NCBI Taxonomy" id="2315694"/>
    <lineage>
        <taxon>Bacteria</taxon>
        <taxon>Bacillati</taxon>
        <taxon>Bacillota</taxon>
        <taxon>Bacilli</taxon>
        <taxon>Bacillales</taxon>
        <taxon>Paenibacillaceae</taxon>
        <taxon>Cohnella</taxon>
    </lineage>
</organism>
<dbReference type="Proteomes" id="UP000266340">
    <property type="component" value="Unassembled WGS sequence"/>
</dbReference>
<evidence type="ECO:0000259" key="4">
    <source>
        <dbReference type="PROSITE" id="PS01124"/>
    </source>
</evidence>
<keyword evidence="6" id="KW-1185">Reference proteome</keyword>
<keyword evidence="3" id="KW-0804">Transcription</keyword>
<gene>
    <name evidence="5" type="ORF">D3H35_12350</name>
</gene>
<evidence type="ECO:0000256" key="2">
    <source>
        <dbReference type="ARBA" id="ARBA00023125"/>
    </source>
</evidence>
<dbReference type="InterPro" id="IPR003313">
    <property type="entry name" value="AraC-bd"/>
</dbReference>
<evidence type="ECO:0000256" key="1">
    <source>
        <dbReference type="ARBA" id="ARBA00023015"/>
    </source>
</evidence>
<dbReference type="InterPro" id="IPR009057">
    <property type="entry name" value="Homeodomain-like_sf"/>
</dbReference>
<dbReference type="OrthoDB" id="9813413at2"/>
<dbReference type="SUPFAM" id="SSF51215">
    <property type="entry name" value="Regulatory protein AraC"/>
    <property type="match status" value="1"/>
</dbReference>
<keyword evidence="2" id="KW-0238">DNA-binding</keyword>
<dbReference type="SMART" id="SM00342">
    <property type="entry name" value="HTH_ARAC"/>
    <property type="match status" value="1"/>
</dbReference>
<dbReference type="Gene3D" id="1.10.10.60">
    <property type="entry name" value="Homeodomain-like"/>
    <property type="match status" value="2"/>
</dbReference>
<dbReference type="Pfam" id="PF12833">
    <property type="entry name" value="HTH_18"/>
    <property type="match status" value="1"/>
</dbReference>
<reference evidence="5 6" key="1">
    <citation type="submission" date="2018-09" db="EMBL/GenBank/DDBJ databases">
        <title>Cohnella cavernae sp. nov., isolated from a karst cave.</title>
        <authorList>
            <person name="Zhu H."/>
        </authorList>
    </citation>
    <scope>NUCLEOTIDE SEQUENCE [LARGE SCALE GENOMIC DNA]</scope>
    <source>
        <strain evidence="5 6">K2E09-144</strain>
    </source>
</reference>
<dbReference type="SUPFAM" id="SSF46689">
    <property type="entry name" value="Homeodomain-like"/>
    <property type="match status" value="2"/>
</dbReference>
<dbReference type="EMBL" id="QXJM01000037">
    <property type="protein sequence ID" value="RIE03444.1"/>
    <property type="molecule type" value="Genomic_DNA"/>
</dbReference>
<proteinExistence type="predicted"/>
<dbReference type="InterPro" id="IPR018060">
    <property type="entry name" value="HTH_AraC"/>
</dbReference>
<dbReference type="PANTHER" id="PTHR43280">
    <property type="entry name" value="ARAC-FAMILY TRANSCRIPTIONAL REGULATOR"/>
    <property type="match status" value="1"/>
</dbReference>
<dbReference type="Pfam" id="PF02311">
    <property type="entry name" value="AraC_binding"/>
    <property type="match status" value="1"/>
</dbReference>
<dbReference type="RefSeq" id="WP_119149654.1">
    <property type="nucleotide sequence ID" value="NZ_JBHSOV010000005.1"/>
</dbReference>
<dbReference type="PANTHER" id="PTHR43280:SF30">
    <property type="entry name" value="MMSAB OPERON REGULATORY PROTEIN"/>
    <property type="match status" value="1"/>
</dbReference>
<dbReference type="InterPro" id="IPR037923">
    <property type="entry name" value="HTH-like"/>
</dbReference>
<dbReference type="Gene3D" id="2.60.120.280">
    <property type="entry name" value="Regulatory protein AraC"/>
    <property type="match status" value="1"/>
</dbReference>
<name>A0A398CWP9_9BACL</name>
<dbReference type="PROSITE" id="PS01124">
    <property type="entry name" value="HTH_ARAC_FAMILY_2"/>
    <property type="match status" value="1"/>
</dbReference>
<keyword evidence="1" id="KW-0805">Transcription regulation</keyword>
<evidence type="ECO:0000256" key="3">
    <source>
        <dbReference type="ARBA" id="ARBA00023163"/>
    </source>
</evidence>
<comment type="caution">
    <text evidence="5">The sequence shown here is derived from an EMBL/GenBank/DDBJ whole genome shotgun (WGS) entry which is preliminary data.</text>
</comment>
<sequence length="282" mass="31565">MAEYQYNPFRPAETPARLHLLFWGKEACSPGHAVGPGVRDVYKIHFVHDGKGKVRVGGQTYSLVAGQGFLIVPNVVYYYEADEAEPWTYSWIGFAGTDVAALLERTVITADRPVFTMDKKTMPALYEQLTLSSTASVARDLRLQAHFYEFLAAWIEISAKVSSAAALPGRQEEYVHRTLECLRSHYSDNISIEQIAESLGLDRKYLSAIFKKALDVPPMQYLLRYRMDKACELLGGGTLTVGEVARSVGYRDPLLFSRMFHKVKGVSPSVYRANATKTDINP</sequence>
<evidence type="ECO:0000313" key="6">
    <source>
        <dbReference type="Proteomes" id="UP000266340"/>
    </source>
</evidence>
<feature type="domain" description="HTH araC/xylS-type" evidence="4">
    <location>
        <begin position="176"/>
        <end position="274"/>
    </location>
</feature>
<dbReference type="AlphaFoldDB" id="A0A398CWP9"/>
<protein>
    <submittedName>
        <fullName evidence="5">AraC family transcriptional regulator</fullName>
    </submittedName>
</protein>